<gene>
    <name evidence="3" type="ORF">HYALB_00001866</name>
</gene>
<name>A0A9N9Q7H5_9HELO</name>
<accession>A0A9N9Q7H5</accession>
<evidence type="ECO:0000313" key="3">
    <source>
        <dbReference type="EMBL" id="CAG8977984.1"/>
    </source>
</evidence>
<feature type="compositionally biased region" description="Basic and acidic residues" evidence="1">
    <location>
        <begin position="177"/>
        <end position="190"/>
    </location>
</feature>
<feature type="region of interest" description="Disordered" evidence="1">
    <location>
        <begin position="366"/>
        <end position="428"/>
    </location>
</feature>
<evidence type="ECO:0000313" key="4">
    <source>
        <dbReference type="Proteomes" id="UP000701801"/>
    </source>
</evidence>
<feature type="compositionally biased region" description="Pro residues" evidence="1">
    <location>
        <begin position="400"/>
        <end position="410"/>
    </location>
</feature>
<dbReference type="CDD" id="cd20273">
    <property type="entry name" value="Complex1_LYR_unchar"/>
    <property type="match status" value="1"/>
</dbReference>
<feature type="region of interest" description="Disordered" evidence="1">
    <location>
        <begin position="448"/>
        <end position="467"/>
    </location>
</feature>
<comment type="caution">
    <text evidence="3">The sequence shown here is derived from an EMBL/GenBank/DDBJ whole genome shotgun (WGS) entry which is preliminary data.</text>
</comment>
<dbReference type="InterPro" id="IPR046896">
    <property type="entry name" value="Cup1-like_N"/>
</dbReference>
<proteinExistence type="predicted"/>
<feature type="domain" description="LYR motif-containing protein Cup1-like N-terminal" evidence="2">
    <location>
        <begin position="34"/>
        <end position="118"/>
    </location>
</feature>
<dbReference type="AlphaFoldDB" id="A0A9N9Q7H5"/>
<protein>
    <recommendedName>
        <fullName evidence="2">LYR motif-containing protein Cup1-like N-terminal domain-containing protein</fullName>
    </recommendedName>
</protein>
<feature type="compositionally biased region" description="Basic and acidic residues" evidence="1">
    <location>
        <begin position="458"/>
        <end position="467"/>
    </location>
</feature>
<dbReference type="Pfam" id="PF20263">
    <property type="entry name" value="LYRM2-like"/>
    <property type="match status" value="1"/>
</dbReference>
<sequence length="467" mass="53743">MATVRRALENVTISLAPTEIIQSSDRRWQTLTAYRSLLRAITYTPDPVAREYCYETARARFRNKAGLSKTADNNKRFAERLKKAHSSVRRLNRANRGVVEDLINVLDRAYGKAGPQRRLLIRDLLQPDEEDLPQDNAALSSLILGPSAASVPTFDHHLNTTKKFEALLESQLVRPSTEQRGKASFKDAKPKLPKKNTWGRPMPNKRAIKMVKRWWADALEKIHPPVPHQIWDRLRDLSTGAIPTPEFIPRRSSPEQPEKLLVINDQLVVNNLRNPAREKGELEWRADQRKIYVAPPIKESDEKTAETAYNSPRTMRRIYADIWARTAKMYKDLDTKEWVIEWGYGKSQLFQDPVASLSESQLELFEGTDSEIASTTQPEADEKTKPERRLTIWNPRTPFWSPPPPKPDPPVNLKERDDKSAEEKKGVSEEYIMRLALRQRELIKNKKEGRGIMRTLPTRKELAGKKP</sequence>
<evidence type="ECO:0000256" key="1">
    <source>
        <dbReference type="SAM" id="MobiDB-lite"/>
    </source>
</evidence>
<dbReference type="Proteomes" id="UP000701801">
    <property type="component" value="Unassembled WGS sequence"/>
</dbReference>
<feature type="compositionally biased region" description="Basic and acidic residues" evidence="1">
    <location>
        <begin position="380"/>
        <end position="390"/>
    </location>
</feature>
<keyword evidence="4" id="KW-1185">Reference proteome</keyword>
<evidence type="ECO:0000259" key="2">
    <source>
        <dbReference type="Pfam" id="PF20263"/>
    </source>
</evidence>
<reference evidence="3" key="1">
    <citation type="submission" date="2021-07" db="EMBL/GenBank/DDBJ databases">
        <authorList>
            <person name="Durling M."/>
        </authorList>
    </citation>
    <scope>NUCLEOTIDE SEQUENCE</scope>
</reference>
<dbReference type="OrthoDB" id="5521299at2759"/>
<dbReference type="EMBL" id="CAJVRM010000239">
    <property type="protein sequence ID" value="CAG8977984.1"/>
    <property type="molecule type" value="Genomic_DNA"/>
</dbReference>
<feature type="compositionally biased region" description="Basic and acidic residues" evidence="1">
    <location>
        <begin position="413"/>
        <end position="428"/>
    </location>
</feature>
<feature type="region of interest" description="Disordered" evidence="1">
    <location>
        <begin position="175"/>
        <end position="202"/>
    </location>
</feature>
<organism evidence="3 4">
    <name type="scientific">Hymenoscyphus albidus</name>
    <dbReference type="NCBI Taxonomy" id="595503"/>
    <lineage>
        <taxon>Eukaryota</taxon>
        <taxon>Fungi</taxon>
        <taxon>Dikarya</taxon>
        <taxon>Ascomycota</taxon>
        <taxon>Pezizomycotina</taxon>
        <taxon>Leotiomycetes</taxon>
        <taxon>Helotiales</taxon>
        <taxon>Helotiaceae</taxon>
        <taxon>Hymenoscyphus</taxon>
    </lineage>
</organism>